<reference evidence="1 2" key="1">
    <citation type="submission" date="2016-02" db="EMBL/GenBank/DDBJ databases">
        <title>Anaerosporomusa subterraneum gen. nov., sp. nov., a spore-forming obligate anaerobe isolated from saprolite.</title>
        <authorList>
            <person name="Choi J.K."/>
            <person name="Shah M."/>
            <person name="Yee N."/>
        </authorList>
    </citation>
    <scope>NUCLEOTIDE SEQUENCE [LARGE SCALE GENOMIC DNA]</scope>
    <source>
        <strain evidence="1 2">RU4</strain>
    </source>
</reference>
<organism evidence="1 2">
    <name type="scientific">Anaerosporomusa subterranea</name>
    <dbReference type="NCBI Taxonomy" id="1794912"/>
    <lineage>
        <taxon>Bacteria</taxon>
        <taxon>Bacillati</taxon>
        <taxon>Bacillota</taxon>
        <taxon>Negativicutes</taxon>
        <taxon>Acetonemataceae</taxon>
        <taxon>Anaerosporomusa</taxon>
    </lineage>
</organism>
<dbReference type="AlphaFoldDB" id="A0A154BP33"/>
<evidence type="ECO:0000313" key="1">
    <source>
        <dbReference type="EMBL" id="KYZ75773.1"/>
    </source>
</evidence>
<name>A0A154BP33_ANASB</name>
<sequence>MHGLTAAGSIITISVAANSVGEQGLKSKFNKAGGCMYQLLLLANTRSDLKVKRPAKISP</sequence>
<proteinExistence type="predicted"/>
<gene>
    <name evidence="1" type="ORF">AXX12_11240</name>
</gene>
<comment type="caution">
    <text evidence="1">The sequence shown here is derived from an EMBL/GenBank/DDBJ whole genome shotgun (WGS) entry which is preliminary data.</text>
</comment>
<keyword evidence="2" id="KW-1185">Reference proteome</keyword>
<accession>A0A154BP33</accession>
<dbReference type="EMBL" id="LSGP01000020">
    <property type="protein sequence ID" value="KYZ75773.1"/>
    <property type="molecule type" value="Genomic_DNA"/>
</dbReference>
<protein>
    <submittedName>
        <fullName evidence="1">Uncharacterized protein</fullName>
    </submittedName>
</protein>
<dbReference type="Proteomes" id="UP000076268">
    <property type="component" value="Unassembled WGS sequence"/>
</dbReference>
<evidence type="ECO:0000313" key="2">
    <source>
        <dbReference type="Proteomes" id="UP000076268"/>
    </source>
</evidence>